<dbReference type="GeneTree" id="ENSGT01150000286901"/>
<organism evidence="12 13">
    <name type="scientific">Anolis carolinensis</name>
    <name type="common">Green anole</name>
    <name type="synonym">American chameleon</name>
    <dbReference type="NCBI Taxonomy" id="28377"/>
    <lineage>
        <taxon>Eukaryota</taxon>
        <taxon>Metazoa</taxon>
        <taxon>Chordata</taxon>
        <taxon>Craniata</taxon>
        <taxon>Vertebrata</taxon>
        <taxon>Euteleostomi</taxon>
        <taxon>Lepidosauria</taxon>
        <taxon>Squamata</taxon>
        <taxon>Bifurcata</taxon>
        <taxon>Unidentata</taxon>
        <taxon>Episquamata</taxon>
        <taxon>Toxicofera</taxon>
        <taxon>Iguania</taxon>
        <taxon>Dactyloidae</taxon>
        <taxon>Anolis</taxon>
    </lineage>
</organism>
<dbReference type="Proteomes" id="UP000001646">
    <property type="component" value="Chromosome 3"/>
</dbReference>
<evidence type="ECO:0000259" key="11">
    <source>
        <dbReference type="PROSITE" id="PS51465"/>
    </source>
</evidence>
<feature type="transmembrane region" description="Helical" evidence="8">
    <location>
        <begin position="608"/>
        <end position="633"/>
    </location>
</feature>
<keyword evidence="6 8" id="KW-0472">Membrane</keyword>
<reference evidence="12" key="3">
    <citation type="submission" date="2025-09" db="UniProtKB">
        <authorList>
            <consortium name="Ensembl"/>
        </authorList>
    </citation>
    <scope>IDENTIFICATION</scope>
</reference>
<dbReference type="Pfam" id="PF07648">
    <property type="entry name" value="Kazal_2"/>
    <property type="match status" value="1"/>
</dbReference>
<dbReference type="PANTHER" id="PTHR11388">
    <property type="entry name" value="ORGANIC ANION TRANSPORTER"/>
    <property type="match status" value="1"/>
</dbReference>
<evidence type="ECO:0000256" key="7">
    <source>
        <dbReference type="ARBA" id="ARBA00023157"/>
    </source>
</evidence>
<proteinExistence type="inferred from homology"/>
<feature type="transmembrane region" description="Helical" evidence="8">
    <location>
        <begin position="569"/>
        <end position="588"/>
    </location>
</feature>
<feature type="transmembrane region" description="Helical" evidence="8">
    <location>
        <begin position="459"/>
        <end position="478"/>
    </location>
</feature>
<keyword evidence="7" id="KW-1015">Disulfide bond</keyword>
<dbReference type="AlphaFoldDB" id="A0A803TJH0"/>
<evidence type="ECO:0000256" key="6">
    <source>
        <dbReference type="ARBA" id="ARBA00023136"/>
    </source>
</evidence>
<feature type="compositionally biased region" description="Basic and acidic residues" evidence="9">
    <location>
        <begin position="11"/>
        <end position="23"/>
    </location>
</feature>
<keyword evidence="8" id="KW-0406">Ion transport</keyword>
<feature type="transmembrane region" description="Helical" evidence="8">
    <location>
        <begin position="132"/>
        <end position="152"/>
    </location>
</feature>
<reference evidence="12" key="2">
    <citation type="submission" date="2025-08" db="UniProtKB">
        <authorList>
            <consortium name="Ensembl"/>
        </authorList>
    </citation>
    <scope>IDENTIFICATION</scope>
</reference>
<dbReference type="SUPFAM" id="SSF100895">
    <property type="entry name" value="Kazal-type serine protease inhibitors"/>
    <property type="match status" value="1"/>
</dbReference>
<evidence type="ECO:0000313" key="13">
    <source>
        <dbReference type="Proteomes" id="UP000001646"/>
    </source>
</evidence>
<reference evidence="12 13" key="1">
    <citation type="submission" date="2009-12" db="EMBL/GenBank/DDBJ databases">
        <title>The Genome Sequence of Anolis carolinensis (Green Anole Lizard).</title>
        <authorList>
            <consortium name="The Genome Sequencing Platform"/>
            <person name="Di Palma F."/>
            <person name="Alfoldi J."/>
            <person name="Heiman D."/>
            <person name="Young S."/>
            <person name="Grabherr M."/>
            <person name="Johnson J."/>
            <person name="Lander E.S."/>
            <person name="Lindblad-Toh K."/>
        </authorList>
    </citation>
    <scope>NUCLEOTIDE SEQUENCE [LARGE SCALE GENOMIC DNA]</scope>
    <source>
        <strain evidence="12 13">JBL SC #1</strain>
    </source>
</reference>
<evidence type="ECO:0000256" key="5">
    <source>
        <dbReference type="ARBA" id="ARBA00022989"/>
    </source>
</evidence>
<feature type="domain" description="Kazal-like" evidence="11">
    <location>
        <begin position="493"/>
        <end position="551"/>
    </location>
</feature>
<dbReference type="Ensembl" id="ENSACAT00000050223.1">
    <property type="protein sequence ID" value="ENSACAP00000035360.1"/>
    <property type="gene ID" value="ENSACAG00000009749.4"/>
</dbReference>
<dbReference type="Pfam" id="PF03137">
    <property type="entry name" value="OATP"/>
    <property type="match status" value="1"/>
</dbReference>
<dbReference type="GO" id="GO:0015132">
    <property type="term" value="F:prostaglandin transmembrane transporter activity"/>
    <property type="evidence" value="ECO:0000318"/>
    <property type="project" value="GO_Central"/>
</dbReference>
<feature type="transmembrane region" description="Helical" evidence="8">
    <location>
        <begin position="267"/>
        <end position="294"/>
    </location>
</feature>
<feature type="region of interest" description="Disordered" evidence="9">
    <location>
        <begin position="56"/>
        <end position="79"/>
    </location>
</feature>
<dbReference type="InParanoid" id="A0A803TJH0"/>
<accession>A0A803TJH0</accession>
<evidence type="ECO:0000256" key="3">
    <source>
        <dbReference type="ARBA" id="ARBA00022475"/>
    </source>
</evidence>
<evidence type="ECO:0000313" key="12">
    <source>
        <dbReference type="Ensembl" id="ENSACAP00000035360.1"/>
    </source>
</evidence>
<dbReference type="InterPro" id="IPR020846">
    <property type="entry name" value="MFS_dom"/>
</dbReference>
<dbReference type="SUPFAM" id="SSF103473">
    <property type="entry name" value="MFS general substrate transporter"/>
    <property type="match status" value="1"/>
</dbReference>
<evidence type="ECO:0000256" key="8">
    <source>
        <dbReference type="RuleBase" id="RU362056"/>
    </source>
</evidence>
<feature type="transmembrane region" description="Helical" evidence="8">
    <location>
        <begin position="382"/>
        <end position="403"/>
    </location>
</feature>
<evidence type="ECO:0000256" key="4">
    <source>
        <dbReference type="ARBA" id="ARBA00022692"/>
    </source>
</evidence>
<keyword evidence="8" id="KW-0813">Transport</keyword>
<dbReference type="PROSITE" id="PS50850">
    <property type="entry name" value="MFS"/>
    <property type="match status" value="1"/>
</dbReference>
<dbReference type="InterPro" id="IPR002350">
    <property type="entry name" value="Kazal_dom"/>
</dbReference>
<dbReference type="FunFam" id="3.30.60.30:FF:000069">
    <property type="entry name" value="Solute carrier organic anion transporter family member"/>
    <property type="match status" value="1"/>
</dbReference>
<dbReference type="Bgee" id="ENSACAG00000009749">
    <property type="expression patterns" value="Expressed in heart and 12 other cell types or tissues"/>
</dbReference>
<dbReference type="PANTHER" id="PTHR11388:SF14">
    <property type="entry name" value="SOLUTE CARRIER ORGANIC ANION TRANSPORTER FAMILY MEMBER 2A1"/>
    <property type="match status" value="1"/>
</dbReference>
<dbReference type="GO" id="GO:0015732">
    <property type="term" value="P:prostaglandin transport"/>
    <property type="evidence" value="ECO:0000318"/>
    <property type="project" value="GO_Central"/>
</dbReference>
<feature type="transmembrane region" description="Helical" evidence="8">
    <location>
        <begin position="164"/>
        <end position="185"/>
    </location>
</feature>
<gene>
    <name evidence="12" type="primary">SLCO2A1</name>
</gene>
<comment type="subcellular location">
    <subcellularLocation>
        <location evidence="1 8">Cell membrane</location>
        <topology evidence="1 8">Multi-pass membrane protein</topology>
    </subcellularLocation>
</comment>
<dbReference type="PROSITE" id="PS51465">
    <property type="entry name" value="KAZAL_2"/>
    <property type="match status" value="1"/>
</dbReference>
<sequence>MPAWCSLDGSPPRRAEASGKEGGESSVSSPLQGSERAYKNARLRLCFLPIQAPPRKARVAPERDSAPTEKMGVQPDSGDKPPRFKGCSGGIFCNIKLFVLCHGLLQLAQLLYSAYFKSSLSTIEKRFGLSSLSSGFISSLHEISNVVLIIFVSYFGNRVHRPRIIGLGGLLLALAAFLLTLPHFVSAPYEYSQTVIINSPTNSTSTEICNGDFKCPNATMKTQSEGGTMWSIMVVAQLLAGIGTVPIQPFGISYVDDFAEPNNSPLYIALLFAIAVFGPAFGYLLGSAALKIFVDFGRVDMKDVNMNPGDQRWIGAWWLGLLIASGCLLLTSIPYFFFPRYMVKGRHLQSEVNILKKMEKAKAEEGSLLDFIKKFPRGFIKLILNSLFMMVVLAQCGFSSVIAGLSTFLNKYLEKQFGATPSYANLLIGSVNLPAAALGMLFGGLIMKRFALSLKAIPRFSIVVLLVATLCILPLFFMGCSTQKVAGVYPPSSQEEDQCSQQCSCSKYLFHPICGDNGVEYISPCHAGCTGFVSNSSSSRTVIYTNCSCIVTKDGQSSARNGSCPLSCAHLLLPVIFIISLAALIASLTHNPLYMMVLRVVAYEEKSFAIGVQFLLMRLLAWLPAPAFFGFLIDTSCIWWRKRCNKSGGSCFYYNNNFLRTRYLGLLVGYILFGILMLSLISWKLRKKEEYDVQEKTAKPV</sequence>
<comment type="similarity">
    <text evidence="2 8">Belongs to the organo anion transporter (TC 2.A.60) family.</text>
</comment>
<dbReference type="GO" id="GO:0016323">
    <property type="term" value="C:basolateral plasma membrane"/>
    <property type="evidence" value="ECO:0000318"/>
    <property type="project" value="GO_Central"/>
</dbReference>
<feature type="transmembrane region" description="Helical" evidence="8">
    <location>
        <begin position="230"/>
        <end position="255"/>
    </location>
</feature>
<dbReference type="NCBIfam" id="TIGR00805">
    <property type="entry name" value="oat"/>
    <property type="match status" value="1"/>
</dbReference>
<dbReference type="GO" id="GO:0015347">
    <property type="term" value="F:sodium-independent organic anion transmembrane transporter activity"/>
    <property type="evidence" value="ECO:0000318"/>
    <property type="project" value="GO_Central"/>
</dbReference>
<evidence type="ECO:0000256" key="9">
    <source>
        <dbReference type="SAM" id="MobiDB-lite"/>
    </source>
</evidence>
<keyword evidence="13" id="KW-1185">Reference proteome</keyword>
<evidence type="ECO:0000256" key="1">
    <source>
        <dbReference type="ARBA" id="ARBA00004651"/>
    </source>
</evidence>
<evidence type="ECO:0000256" key="2">
    <source>
        <dbReference type="ARBA" id="ARBA00009657"/>
    </source>
</evidence>
<keyword evidence="5 8" id="KW-1133">Transmembrane helix</keyword>
<feature type="transmembrane region" description="Helical" evidence="8">
    <location>
        <begin position="91"/>
        <end position="112"/>
    </location>
</feature>
<keyword evidence="4 8" id="KW-0812">Transmembrane</keyword>
<feature type="region of interest" description="Disordered" evidence="9">
    <location>
        <begin position="1"/>
        <end position="33"/>
    </location>
</feature>
<protein>
    <recommendedName>
        <fullName evidence="8">Solute carrier organic anion transporter family member</fullName>
    </recommendedName>
</protein>
<dbReference type="InterPro" id="IPR036058">
    <property type="entry name" value="Kazal_dom_sf"/>
</dbReference>
<feature type="transmembrane region" description="Helical" evidence="8">
    <location>
        <begin position="314"/>
        <end position="338"/>
    </location>
</feature>
<dbReference type="InterPro" id="IPR004156">
    <property type="entry name" value="OATP"/>
</dbReference>
<name>A0A803TJH0_ANOCA</name>
<dbReference type="Gene3D" id="1.20.1250.20">
    <property type="entry name" value="MFS general substrate transporter like domains"/>
    <property type="match status" value="1"/>
</dbReference>
<dbReference type="GO" id="GO:0043252">
    <property type="term" value="P:sodium-independent organic anion transport"/>
    <property type="evidence" value="ECO:0000318"/>
    <property type="project" value="GO_Central"/>
</dbReference>
<feature type="transmembrane region" description="Helical" evidence="8">
    <location>
        <begin position="663"/>
        <end position="681"/>
    </location>
</feature>
<feature type="transmembrane region" description="Helical" evidence="8">
    <location>
        <begin position="423"/>
        <end position="447"/>
    </location>
</feature>
<dbReference type="InterPro" id="IPR036259">
    <property type="entry name" value="MFS_trans_sf"/>
</dbReference>
<dbReference type="GO" id="GO:0006811">
    <property type="term" value="P:monoatomic ion transport"/>
    <property type="evidence" value="ECO:0007669"/>
    <property type="project" value="UniProtKB-KW"/>
</dbReference>
<evidence type="ECO:0000259" key="10">
    <source>
        <dbReference type="PROSITE" id="PS50850"/>
    </source>
</evidence>
<feature type="domain" description="Major facilitator superfamily (MFS) profile" evidence="10">
    <location>
        <begin position="95"/>
        <end position="686"/>
    </location>
</feature>
<keyword evidence="3" id="KW-1003">Cell membrane</keyword>